<proteinExistence type="predicted"/>
<sequence>MQCRHSMTAAAIACRETQRIQSLVFFGTKAFNSTECFAWVADYRFPPVPLPYPVMGCRNYWDSRC</sequence>
<dbReference type="AlphaFoldDB" id="A0A1K0JGW5"/>
<dbReference type="EMBL" id="FMSH01000409">
    <property type="protein sequence ID" value="SCU87277.1"/>
    <property type="molecule type" value="Genomic_DNA"/>
</dbReference>
<gene>
    <name evidence="1" type="ORF">CNECB9_4670017</name>
</gene>
<name>A0A1K0JGW5_CUPNE</name>
<evidence type="ECO:0000313" key="1">
    <source>
        <dbReference type="EMBL" id="SCU87277.1"/>
    </source>
</evidence>
<accession>A0A1K0JGW5</accession>
<reference evidence="1" key="1">
    <citation type="submission" date="2016-09" db="EMBL/GenBank/DDBJ databases">
        <authorList>
            <person name="Capua I."/>
            <person name="De Benedictis P."/>
            <person name="Joannis T."/>
            <person name="Lombin L.H."/>
            <person name="Cattoli G."/>
        </authorList>
    </citation>
    <scope>NUCLEOTIDE SEQUENCE</scope>
    <source>
        <strain evidence="1">B9</strain>
    </source>
</reference>
<protein>
    <submittedName>
        <fullName evidence="1">Uncharacterized protein</fullName>
    </submittedName>
</protein>
<organism evidence="1">
    <name type="scientific">Cupriavidus necator</name>
    <name type="common">Alcaligenes eutrophus</name>
    <name type="synonym">Ralstonia eutropha</name>
    <dbReference type="NCBI Taxonomy" id="106590"/>
    <lineage>
        <taxon>Bacteria</taxon>
        <taxon>Pseudomonadati</taxon>
        <taxon>Pseudomonadota</taxon>
        <taxon>Betaproteobacteria</taxon>
        <taxon>Burkholderiales</taxon>
        <taxon>Burkholderiaceae</taxon>
        <taxon>Cupriavidus</taxon>
    </lineage>
</organism>